<dbReference type="EMBL" id="DWXG01000033">
    <property type="protein sequence ID" value="HJB97706.1"/>
    <property type="molecule type" value="Genomic_DNA"/>
</dbReference>
<dbReference type="AlphaFoldDB" id="A0A9D2MW71"/>
<reference evidence="1" key="2">
    <citation type="submission" date="2021-04" db="EMBL/GenBank/DDBJ databases">
        <authorList>
            <person name="Gilroy R."/>
        </authorList>
    </citation>
    <scope>NUCLEOTIDE SEQUENCE</scope>
    <source>
        <strain evidence="1">CHK185-1770</strain>
    </source>
</reference>
<name>A0A9D2MW71_9FIRM</name>
<sequence>MKQDAFSAGVEPGGLWHKNDIRILLCYILSSVRGPLSRRDLTRIIQEKGLANYFEVEDALAGLVEQGNILVDQDGTCHLTEAGREIADSLDTTLPLSVRDKAMEAAVTLLADARSRRENRVEIQETERGWQVDCHISGGDMELLSFTLYVPDRAQAEFVRDRFHRNPEGIYRLLLAALTGDRALARELFEEQEDRS</sequence>
<protein>
    <submittedName>
        <fullName evidence="1">DUF4364 family protein</fullName>
    </submittedName>
</protein>
<dbReference type="Pfam" id="PF14277">
    <property type="entry name" value="DUF4364"/>
    <property type="match status" value="1"/>
</dbReference>
<reference evidence="1" key="1">
    <citation type="journal article" date="2021" name="PeerJ">
        <title>Extensive microbial diversity within the chicken gut microbiome revealed by metagenomics and culture.</title>
        <authorList>
            <person name="Gilroy R."/>
            <person name="Ravi A."/>
            <person name="Getino M."/>
            <person name="Pursley I."/>
            <person name="Horton D.L."/>
            <person name="Alikhan N.F."/>
            <person name="Baker D."/>
            <person name="Gharbi K."/>
            <person name="Hall N."/>
            <person name="Watson M."/>
            <person name="Adriaenssens E.M."/>
            <person name="Foster-Nyarko E."/>
            <person name="Jarju S."/>
            <person name="Secka A."/>
            <person name="Antonio M."/>
            <person name="Oren A."/>
            <person name="Chaudhuri R.R."/>
            <person name="La Ragione R."/>
            <person name="Hildebrand F."/>
            <person name="Pallen M.J."/>
        </authorList>
    </citation>
    <scope>NUCLEOTIDE SEQUENCE</scope>
    <source>
        <strain evidence="1">CHK185-1770</strain>
    </source>
</reference>
<organism evidence="1 2">
    <name type="scientific">Candidatus Acutalibacter pullicola</name>
    <dbReference type="NCBI Taxonomy" id="2838417"/>
    <lineage>
        <taxon>Bacteria</taxon>
        <taxon>Bacillati</taxon>
        <taxon>Bacillota</taxon>
        <taxon>Clostridia</taxon>
        <taxon>Eubacteriales</taxon>
        <taxon>Acutalibacteraceae</taxon>
        <taxon>Acutalibacter</taxon>
    </lineage>
</organism>
<dbReference type="Proteomes" id="UP000826793">
    <property type="component" value="Unassembled WGS sequence"/>
</dbReference>
<proteinExistence type="predicted"/>
<comment type="caution">
    <text evidence="1">The sequence shown here is derived from an EMBL/GenBank/DDBJ whole genome shotgun (WGS) entry which is preliminary data.</text>
</comment>
<dbReference type="InterPro" id="IPR025374">
    <property type="entry name" value="DUF4364"/>
</dbReference>
<accession>A0A9D2MW71</accession>
<evidence type="ECO:0000313" key="1">
    <source>
        <dbReference type="EMBL" id="HJB97706.1"/>
    </source>
</evidence>
<gene>
    <name evidence="1" type="ORF">H9710_03910</name>
</gene>
<evidence type="ECO:0000313" key="2">
    <source>
        <dbReference type="Proteomes" id="UP000826793"/>
    </source>
</evidence>